<sequence>MYFNPGFFLRPVDLHMQQPPRGGIWVGITCDLSKSNYELSNFYFSDSIIFDNTIQVIPGEWLHISVRFQNIFYLILTWSIKGS</sequence>
<name>A0ABD2ANL4_VESMC</name>
<protein>
    <submittedName>
        <fullName evidence="1">Uncharacterized protein</fullName>
    </submittedName>
</protein>
<gene>
    <name evidence="1" type="ORF">V1477_020836</name>
</gene>
<reference evidence="1 2" key="1">
    <citation type="journal article" date="2024" name="Ann. Entomol. Soc. Am.">
        <title>Genomic analyses of the southern and eastern yellowjacket wasps (Hymenoptera: Vespidae) reveal evolutionary signatures of social life.</title>
        <authorList>
            <person name="Catto M.A."/>
            <person name="Caine P.B."/>
            <person name="Orr S.E."/>
            <person name="Hunt B.G."/>
            <person name="Goodisman M.A.D."/>
        </authorList>
    </citation>
    <scope>NUCLEOTIDE SEQUENCE [LARGE SCALE GENOMIC DNA]</scope>
    <source>
        <strain evidence="1">232</strain>
        <tissue evidence="1">Head and thorax</tissue>
    </source>
</reference>
<comment type="caution">
    <text evidence="1">The sequence shown here is derived from an EMBL/GenBank/DDBJ whole genome shotgun (WGS) entry which is preliminary data.</text>
</comment>
<evidence type="ECO:0000313" key="2">
    <source>
        <dbReference type="Proteomes" id="UP001607303"/>
    </source>
</evidence>
<accession>A0ABD2ANL4</accession>
<organism evidence="1 2">
    <name type="scientific">Vespula maculifrons</name>
    <name type="common">Eastern yellow jacket</name>
    <name type="synonym">Wasp</name>
    <dbReference type="NCBI Taxonomy" id="7453"/>
    <lineage>
        <taxon>Eukaryota</taxon>
        <taxon>Metazoa</taxon>
        <taxon>Ecdysozoa</taxon>
        <taxon>Arthropoda</taxon>
        <taxon>Hexapoda</taxon>
        <taxon>Insecta</taxon>
        <taxon>Pterygota</taxon>
        <taxon>Neoptera</taxon>
        <taxon>Endopterygota</taxon>
        <taxon>Hymenoptera</taxon>
        <taxon>Apocrita</taxon>
        <taxon>Aculeata</taxon>
        <taxon>Vespoidea</taxon>
        <taxon>Vespidae</taxon>
        <taxon>Vespinae</taxon>
        <taxon>Vespula</taxon>
    </lineage>
</organism>
<proteinExistence type="predicted"/>
<dbReference type="EMBL" id="JAYRBN010000116">
    <property type="protein sequence ID" value="KAL2722016.1"/>
    <property type="molecule type" value="Genomic_DNA"/>
</dbReference>
<dbReference type="AlphaFoldDB" id="A0ABD2ANL4"/>
<dbReference type="Proteomes" id="UP001607303">
    <property type="component" value="Unassembled WGS sequence"/>
</dbReference>
<keyword evidence="2" id="KW-1185">Reference proteome</keyword>
<evidence type="ECO:0000313" key="1">
    <source>
        <dbReference type="EMBL" id="KAL2722016.1"/>
    </source>
</evidence>